<proteinExistence type="inferred from homology"/>
<keyword evidence="5" id="KW-1185">Reference proteome</keyword>
<comment type="similarity">
    <text evidence="1">Belongs to the NmrA-type oxidoreductase family.</text>
</comment>
<keyword evidence="2" id="KW-0521">NADP</keyword>
<gene>
    <name evidence="4" type="ORF">VTL71DRAFT_2470</name>
</gene>
<dbReference type="Gene3D" id="3.90.25.10">
    <property type="entry name" value="UDP-galactose 4-epimerase, domain 1"/>
    <property type="match status" value="1"/>
</dbReference>
<dbReference type="InterPro" id="IPR051164">
    <property type="entry name" value="NmrA-like_oxidored"/>
</dbReference>
<accession>A0ABR4C8Y9</accession>
<evidence type="ECO:0000256" key="2">
    <source>
        <dbReference type="ARBA" id="ARBA00022857"/>
    </source>
</evidence>
<dbReference type="Pfam" id="PF05368">
    <property type="entry name" value="NmrA"/>
    <property type="match status" value="1"/>
</dbReference>
<organism evidence="4 5">
    <name type="scientific">Oculimacula yallundae</name>
    <dbReference type="NCBI Taxonomy" id="86028"/>
    <lineage>
        <taxon>Eukaryota</taxon>
        <taxon>Fungi</taxon>
        <taxon>Dikarya</taxon>
        <taxon>Ascomycota</taxon>
        <taxon>Pezizomycotina</taxon>
        <taxon>Leotiomycetes</taxon>
        <taxon>Helotiales</taxon>
        <taxon>Ploettnerulaceae</taxon>
        <taxon>Oculimacula</taxon>
    </lineage>
</organism>
<dbReference type="PANTHER" id="PTHR42748:SF31">
    <property type="entry name" value="NMRA-LIKE DOMAIN-CONTAINING PROTEIN-RELATED"/>
    <property type="match status" value="1"/>
</dbReference>
<dbReference type="Gene3D" id="3.40.50.720">
    <property type="entry name" value="NAD(P)-binding Rossmann-like Domain"/>
    <property type="match status" value="1"/>
</dbReference>
<dbReference type="InterPro" id="IPR008030">
    <property type="entry name" value="NmrA-like"/>
</dbReference>
<dbReference type="InterPro" id="IPR036291">
    <property type="entry name" value="NAD(P)-bd_dom_sf"/>
</dbReference>
<dbReference type="Proteomes" id="UP001595075">
    <property type="component" value="Unassembled WGS sequence"/>
</dbReference>
<comment type="caution">
    <text evidence="4">The sequence shown here is derived from an EMBL/GenBank/DDBJ whole genome shotgun (WGS) entry which is preliminary data.</text>
</comment>
<evidence type="ECO:0000259" key="3">
    <source>
        <dbReference type="Pfam" id="PF05368"/>
    </source>
</evidence>
<sequence>MSPSILIVGATGNTGRSVVSTLSELIKDPNHHLSSTRLIAQTRSASSLAAKKLASISNVSILEENWVDITSTWLRENEVTKVFIAAHNEPSAFAEESHFHVQALNGGVKHVVRISTTAVNVRPNFKAYYPRTHWAIEQMLESKEFESMMWTSLQPNLFTSMVMGNAVSMVKEFRKTGKQQPLSMMTSEDAGVGIVDPNDVGAFAAHVLADEQPEKHNGKRYALNGPEDITGQEIVGMVEKELGVPVEKVLYKDMSFLVQMAEGSQKVLIMSIYHAVETAWEGKCGINTTSKEVFDIYAPKKTPAQTFKDLLEE</sequence>
<evidence type="ECO:0000256" key="1">
    <source>
        <dbReference type="ARBA" id="ARBA00006328"/>
    </source>
</evidence>
<dbReference type="EMBL" id="JAZHXI010000011">
    <property type="protein sequence ID" value="KAL2066399.1"/>
    <property type="molecule type" value="Genomic_DNA"/>
</dbReference>
<dbReference type="PANTHER" id="PTHR42748">
    <property type="entry name" value="NITROGEN METABOLITE REPRESSION PROTEIN NMRA FAMILY MEMBER"/>
    <property type="match status" value="1"/>
</dbReference>
<dbReference type="SUPFAM" id="SSF51735">
    <property type="entry name" value="NAD(P)-binding Rossmann-fold domains"/>
    <property type="match status" value="1"/>
</dbReference>
<evidence type="ECO:0000313" key="5">
    <source>
        <dbReference type="Proteomes" id="UP001595075"/>
    </source>
</evidence>
<reference evidence="4 5" key="1">
    <citation type="journal article" date="2024" name="Commun. Biol.">
        <title>Comparative genomic analysis of thermophilic fungi reveals convergent evolutionary adaptations and gene losses.</title>
        <authorList>
            <person name="Steindorff A.S."/>
            <person name="Aguilar-Pontes M.V."/>
            <person name="Robinson A.J."/>
            <person name="Andreopoulos B."/>
            <person name="LaButti K."/>
            <person name="Kuo A."/>
            <person name="Mondo S."/>
            <person name="Riley R."/>
            <person name="Otillar R."/>
            <person name="Haridas S."/>
            <person name="Lipzen A."/>
            <person name="Grimwood J."/>
            <person name="Schmutz J."/>
            <person name="Clum A."/>
            <person name="Reid I.D."/>
            <person name="Moisan M.C."/>
            <person name="Butler G."/>
            <person name="Nguyen T.T.M."/>
            <person name="Dewar K."/>
            <person name="Conant G."/>
            <person name="Drula E."/>
            <person name="Henrissat B."/>
            <person name="Hansel C."/>
            <person name="Singer S."/>
            <person name="Hutchinson M.I."/>
            <person name="de Vries R.P."/>
            <person name="Natvig D.O."/>
            <person name="Powell A.J."/>
            <person name="Tsang A."/>
            <person name="Grigoriev I.V."/>
        </authorList>
    </citation>
    <scope>NUCLEOTIDE SEQUENCE [LARGE SCALE GENOMIC DNA]</scope>
    <source>
        <strain evidence="4 5">CBS 494.80</strain>
    </source>
</reference>
<name>A0ABR4C8Y9_9HELO</name>
<protein>
    <recommendedName>
        <fullName evidence="3">NmrA-like domain-containing protein</fullName>
    </recommendedName>
</protein>
<evidence type="ECO:0000313" key="4">
    <source>
        <dbReference type="EMBL" id="KAL2066399.1"/>
    </source>
</evidence>
<feature type="domain" description="NmrA-like" evidence="3">
    <location>
        <begin position="4"/>
        <end position="268"/>
    </location>
</feature>